<dbReference type="InterPro" id="IPR036407">
    <property type="entry name" value="DM_DNA-bd_sf"/>
</dbReference>
<dbReference type="PROSITE" id="PS40000">
    <property type="entry name" value="DM_1"/>
    <property type="match status" value="1"/>
</dbReference>
<feature type="domain" description="DM" evidence="7">
    <location>
        <begin position="106"/>
        <end position="153"/>
    </location>
</feature>
<dbReference type="PANTHER" id="PTHR12322">
    <property type="entry name" value="DOUBLESEX AND MAB-3 RELATED TRANSCRIPTION FACTOR DMRT"/>
    <property type="match status" value="1"/>
</dbReference>
<comment type="caution">
    <text evidence="8">The sequence shown here is derived from an EMBL/GenBank/DDBJ whole genome shotgun (WGS) entry which is preliminary data.</text>
</comment>
<dbReference type="PANTHER" id="PTHR12322:SF53">
    <property type="entry name" value="DOUBLESEX-MAB RELATED 11E"/>
    <property type="match status" value="1"/>
</dbReference>
<dbReference type="OrthoDB" id="6513122at2759"/>
<feature type="region of interest" description="Disordered" evidence="6">
    <location>
        <begin position="178"/>
        <end position="210"/>
    </location>
</feature>
<dbReference type="AlphaFoldDB" id="A0A9J6FF48"/>
<dbReference type="SMART" id="SM00301">
    <property type="entry name" value="DM"/>
    <property type="match status" value="1"/>
</dbReference>
<dbReference type="Gene3D" id="4.10.1040.10">
    <property type="entry name" value="DM DNA-binding domain"/>
    <property type="match status" value="1"/>
</dbReference>
<feature type="DNA-binding region" description="DM" evidence="5">
    <location>
        <begin position="106"/>
        <end position="153"/>
    </location>
</feature>
<reference evidence="8 9" key="1">
    <citation type="journal article" date="2020" name="Cell">
        <title>Large-Scale Comparative Analyses of Tick Genomes Elucidate Their Genetic Diversity and Vector Capacities.</title>
        <authorList>
            <consortium name="Tick Genome and Microbiome Consortium (TIGMIC)"/>
            <person name="Jia N."/>
            <person name="Wang J."/>
            <person name="Shi W."/>
            <person name="Du L."/>
            <person name="Sun Y."/>
            <person name="Zhan W."/>
            <person name="Jiang J.F."/>
            <person name="Wang Q."/>
            <person name="Zhang B."/>
            <person name="Ji P."/>
            <person name="Bell-Sakyi L."/>
            <person name="Cui X.M."/>
            <person name="Yuan T.T."/>
            <person name="Jiang B.G."/>
            <person name="Yang W.F."/>
            <person name="Lam T.T."/>
            <person name="Chang Q.C."/>
            <person name="Ding S.J."/>
            <person name="Wang X.J."/>
            <person name="Zhu J.G."/>
            <person name="Ruan X.D."/>
            <person name="Zhao L."/>
            <person name="Wei J.T."/>
            <person name="Ye R.Z."/>
            <person name="Que T.C."/>
            <person name="Du C.H."/>
            <person name="Zhou Y.H."/>
            <person name="Cheng J.X."/>
            <person name="Dai P.F."/>
            <person name="Guo W.B."/>
            <person name="Han X.H."/>
            <person name="Huang E.J."/>
            <person name="Li L.F."/>
            <person name="Wei W."/>
            <person name="Gao Y.C."/>
            <person name="Liu J.Z."/>
            <person name="Shao H.Z."/>
            <person name="Wang X."/>
            <person name="Wang C.C."/>
            <person name="Yang T.C."/>
            <person name="Huo Q.B."/>
            <person name="Li W."/>
            <person name="Chen H.Y."/>
            <person name="Chen S.E."/>
            <person name="Zhou L.G."/>
            <person name="Ni X.B."/>
            <person name="Tian J.H."/>
            <person name="Sheng Y."/>
            <person name="Liu T."/>
            <person name="Pan Y.S."/>
            <person name="Xia L.Y."/>
            <person name="Li J."/>
            <person name="Zhao F."/>
            <person name="Cao W.C."/>
        </authorList>
    </citation>
    <scope>NUCLEOTIDE SEQUENCE [LARGE SCALE GENOMIC DNA]</scope>
    <source>
        <strain evidence="8">HaeL-2018</strain>
    </source>
</reference>
<evidence type="ECO:0000313" key="9">
    <source>
        <dbReference type="Proteomes" id="UP000821853"/>
    </source>
</evidence>
<evidence type="ECO:0000256" key="5">
    <source>
        <dbReference type="PROSITE-ProRule" id="PRU00070"/>
    </source>
</evidence>
<dbReference type="PROSITE" id="PS50809">
    <property type="entry name" value="DM_2"/>
    <property type="match status" value="1"/>
</dbReference>
<gene>
    <name evidence="8" type="ORF">HPB48_001472</name>
</gene>
<dbReference type="FunFam" id="4.10.1040.10:FF:000001">
    <property type="entry name" value="doublesex- and mab-3-related transcription factor 1"/>
    <property type="match status" value="1"/>
</dbReference>
<keyword evidence="2 5" id="KW-0862">Zinc</keyword>
<accession>A0A9J6FF48</accession>
<dbReference type="GO" id="GO:0000978">
    <property type="term" value="F:RNA polymerase II cis-regulatory region sequence-specific DNA binding"/>
    <property type="evidence" value="ECO:0007669"/>
    <property type="project" value="TreeGrafter"/>
</dbReference>
<evidence type="ECO:0000313" key="8">
    <source>
        <dbReference type="EMBL" id="KAH9361595.1"/>
    </source>
</evidence>
<evidence type="ECO:0000259" key="7">
    <source>
        <dbReference type="PROSITE" id="PS50809"/>
    </source>
</evidence>
<keyword evidence="3 5" id="KW-0238">DNA-binding</keyword>
<dbReference type="GO" id="GO:0046872">
    <property type="term" value="F:metal ion binding"/>
    <property type="evidence" value="ECO:0007669"/>
    <property type="project" value="UniProtKB-KW"/>
</dbReference>
<dbReference type="VEuPathDB" id="VectorBase:HLOH_044668"/>
<keyword evidence="4 5" id="KW-0539">Nucleus</keyword>
<comment type="subcellular location">
    <subcellularLocation>
        <location evidence="5">Nucleus</location>
    </subcellularLocation>
</comment>
<name>A0A9J6FF48_HAELO</name>
<keyword evidence="1 5" id="KW-0479">Metal-binding</keyword>
<dbReference type="GO" id="GO:0000981">
    <property type="term" value="F:DNA-binding transcription factor activity, RNA polymerase II-specific"/>
    <property type="evidence" value="ECO:0007669"/>
    <property type="project" value="TreeGrafter"/>
</dbReference>
<dbReference type="GO" id="GO:0005634">
    <property type="term" value="C:nucleus"/>
    <property type="evidence" value="ECO:0007669"/>
    <property type="project" value="UniProtKB-SubCell"/>
</dbReference>
<evidence type="ECO:0000256" key="3">
    <source>
        <dbReference type="ARBA" id="ARBA00023125"/>
    </source>
</evidence>
<organism evidence="8 9">
    <name type="scientific">Haemaphysalis longicornis</name>
    <name type="common">Bush tick</name>
    <dbReference type="NCBI Taxonomy" id="44386"/>
    <lineage>
        <taxon>Eukaryota</taxon>
        <taxon>Metazoa</taxon>
        <taxon>Ecdysozoa</taxon>
        <taxon>Arthropoda</taxon>
        <taxon>Chelicerata</taxon>
        <taxon>Arachnida</taxon>
        <taxon>Acari</taxon>
        <taxon>Parasitiformes</taxon>
        <taxon>Ixodida</taxon>
        <taxon>Ixodoidea</taxon>
        <taxon>Ixodidae</taxon>
        <taxon>Haemaphysalinae</taxon>
        <taxon>Haemaphysalis</taxon>
    </lineage>
</organism>
<dbReference type="GO" id="GO:0007548">
    <property type="term" value="P:sex differentiation"/>
    <property type="evidence" value="ECO:0007669"/>
    <property type="project" value="TreeGrafter"/>
</dbReference>
<proteinExistence type="predicted"/>
<sequence length="365" mass="39035">MPCLRPLFSVDGARVELERAAVVRRDQPRLESEHPLSQWPSPPHLGPATVAIPWLNASALLDLRTAMNSGAAAAVYAPSGVSEAVLPSAAAARTLRPPTSGRQPKCARCRNHGRRRLVRGHKRHCPFRECACEKCELIAERQRVMAKQVALRRAHAVAESMGDRPVSDDEDLDTGLADFSLSPQASNRAPWSKRDMYETGPNGRLSTGTSAFGTAARLDVQSLAIRGSMAKPTSWPAGSAALQLWSHASSQPRPSATSGRSDVPPLPLLVAPSYCLTPQTSPYPLGTWPSALHSHASAAEISNLVSFGNAASSNELHRLCSDVASDEDAILDVEGSCAGDERRWSPDPTGSPPAPLDEDNACNRN</sequence>
<dbReference type="InterPro" id="IPR001275">
    <property type="entry name" value="DM_DNA-bd"/>
</dbReference>
<evidence type="ECO:0000256" key="6">
    <source>
        <dbReference type="SAM" id="MobiDB-lite"/>
    </source>
</evidence>
<evidence type="ECO:0000256" key="2">
    <source>
        <dbReference type="ARBA" id="ARBA00022833"/>
    </source>
</evidence>
<evidence type="ECO:0000256" key="4">
    <source>
        <dbReference type="ARBA" id="ARBA00023242"/>
    </source>
</evidence>
<dbReference type="SUPFAM" id="SSF82927">
    <property type="entry name" value="Cysteine-rich DNA binding domain, (DM domain)"/>
    <property type="match status" value="1"/>
</dbReference>
<dbReference type="Proteomes" id="UP000821853">
    <property type="component" value="Chromosome 1"/>
</dbReference>
<protein>
    <recommendedName>
        <fullName evidence="7">DM domain-containing protein</fullName>
    </recommendedName>
</protein>
<dbReference type="Pfam" id="PF00751">
    <property type="entry name" value="DM"/>
    <property type="match status" value="1"/>
</dbReference>
<feature type="region of interest" description="Disordered" evidence="6">
    <location>
        <begin position="336"/>
        <end position="365"/>
    </location>
</feature>
<evidence type="ECO:0000256" key="1">
    <source>
        <dbReference type="ARBA" id="ARBA00022723"/>
    </source>
</evidence>
<keyword evidence="9" id="KW-1185">Reference proteome</keyword>
<dbReference type="InterPro" id="IPR026607">
    <property type="entry name" value="DMRT"/>
</dbReference>
<feature type="compositionally biased region" description="Acidic residues" evidence="6">
    <location>
        <begin position="356"/>
        <end position="365"/>
    </location>
</feature>
<dbReference type="EMBL" id="JABSTR010000001">
    <property type="protein sequence ID" value="KAH9361595.1"/>
    <property type="molecule type" value="Genomic_DNA"/>
</dbReference>